<dbReference type="PROSITE" id="PS51257">
    <property type="entry name" value="PROKAR_LIPOPROTEIN"/>
    <property type="match status" value="1"/>
</dbReference>
<keyword evidence="3" id="KW-1185">Reference proteome</keyword>
<dbReference type="RefSeq" id="WP_121586909.1">
    <property type="nucleotide sequence ID" value="NZ_RCHT01000012.1"/>
</dbReference>
<name>A0A498CQ33_9FIRM</name>
<accession>A0A498CQ33</accession>
<keyword evidence="1" id="KW-0732">Signal</keyword>
<evidence type="ECO:0000313" key="2">
    <source>
        <dbReference type="EMBL" id="RLL10846.1"/>
    </source>
</evidence>
<dbReference type="EMBL" id="RCHT01000012">
    <property type="protein sequence ID" value="RLL10846.1"/>
    <property type="molecule type" value="Genomic_DNA"/>
</dbReference>
<dbReference type="AlphaFoldDB" id="A0A498CQ33"/>
<feature type="chain" id="PRO_5039585728" description="Lipoprotein" evidence="1">
    <location>
        <begin position="20"/>
        <end position="222"/>
    </location>
</feature>
<gene>
    <name evidence="2" type="ORF">D4A47_08105</name>
</gene>
<protein>
    <recommendedName>
        <fullName evidence="4">Lipoprotein</fullName>
    </recommendedName>
</protein>
<proteinExistence type="predicted"/>
<evidence type="ECO:0008006" key="4">
    <source>
        <dbReference type="Google" id="ProtNLM"/>
    </source>
</evidence>
<sequence length="222" mass="23946">MKKVLAGILAILMALSLAACGRKTEADLVNDAMKRFDALQNGELTVTVTLSSEQGIVEGFDAVTKETLTFVRDGRQTDALYRSETAMGDETVVTEMKMQGGKVYSLVEGAWQEQGDAGGSFAPFGGRLKNGIAVVTTTEWDTGTEYTFEMNEKALADLNKQAPEGQQVLESSATYLVNPEGLLVGQRVTSRASVTVDGKTDQLFSETETTLTAWNQPDVTIE</sequence>
<evidence type="ECO:0000256" key="1">
    <source>
        <dbReference type="SAM" id="SignalP"/>
    </source>
</evidence>
<evidence type="ECO:0000313" key="3">
    <source>
        <dbReference type="Proteomes" id="UP000276301"/>
    </source>
</evidence>
<organism evidence="2 3">
    <name type="scientific">Anaerotruncus massiliensis</name>
    <name type="common">ex Liu et al. 2021</name>
    <dbReference type="NCBI Taxonomy" id="2321404"/>
    <lineage>
        <taxon>Bacteria</taxon>
        <taxon>Bacillati</taxon>
        <taxon>Bacillota</taxon>
        <taxon>Clostridia</taxon>
        <taxon>Eubacteriales</taxon>
        <taxon>Oscillospiraceae</taxon>
        <taxon>Anaerotruncus</taxon>
    </lineage>
</organism>
<comment type="caution">
    <text evidence="2">The sequence shown here is derived from an EMBL/GenBank/DDBJ whole genome shotgun (WGS) entry which is preliminary data.</text>
</comment>
<reference evidence="2 3" key="1">
    <citation type="submission" date="2018-10" db="EMBL/GenBank/DDBJ databases">
        <title>Anaerotruncus faecis sp. nov., isolated from human feces.</title>
        <authorList>
            <person name="Wang Y.-J."/>
        </authorList>
    </citation>
    <scope>NUCLEOTIDE SEQUENCE [LARGE SCALE GENOMIC DNA]</scope>
    <source>
        <strain evidence="2 3">22A2-44</strain>
    </source>
</reference>
<feature type="signal peptide" evidence="1">
    <location>
        <begin position="1"/>
        <end position="19"/>
    </location>
</feature>
<dbReference type="Proteomes" id="UP000276301">
    <property type="component" value="Unassembled WGS sequence"/>
</dbReference>